<dbReference type="PANTHER" id="PTHR12276">
    <property type="entry name" value="EPSIN/ENT-RELATED"/>
    <property type="match status" value="1"/>
</dbReference>
<feature type="region of interest" description="Disordered" evidence="1">
    <location>
        <begin position="313"/>
        <end position="332"/>
    </location>
</feature>
<feature type="region of interest" description="Disordered" evidence="1">
    <location>
        <begin position="167"/>
        <end position="202"/>
    </location>
</feature>
<dbReference type="GO" id="GO:0005768">
    <property type="term" value="C:endosome"/>
    <property type="evidence" value="ECO:0007669"/>
    <property type="project" value="TreeGrafter"/>
</dbReference>
<dbReference type="Proteomes" id="UP000596742">
    <property type="component" value="Unassembled WGS sequence"/>
</dbReference>
<evidence type="ECO:0000259" key="2">
    <source>
        <dbReference type="PROSITE" id="PS50942"/>
    </source>
</evidence>
<accession>A0A8B6GQZ1</accession>
<keyword evidence="4" id="KW-1185">Reference proteome</keyword>
<dbReference type="CDD" id="cd16989">
    <property type="entry name" value="ENTH_EpsinR"/>
    <property type="match status" value="1"/>
</dbReference>
<dbReference type="SUPFAM" id="SSF48464">
    <property type="entry name" value="ENTH/VHS domain"/>
    <property type="match status" value="1"/>
</dbReference>
<dbReference type="GO" id="GO:0005886">
    <property type="term" value="C:plasma membrane"/>
    <property type="evidence" value="ECO:0007669"/>
    <property type="project" value="TreeGrafter"/>
</dbReference>
<dbReference type="PANTHER" id="PTHR12276:SF45">
    <property type="entry name" value="CLATHRIN INTERACTOR 1"/>
    <property type="match status" value="1"/>
</dbReference>
<gene>
    <name evidence="3" type="ORF">MGAL_10B092341A</name>
</gene>
<evidence type="ECO:0000256" key="1">
    <source>
        <dbReference type="SAM" id="MobiDB-lite"/>
    </source>
</evidence>
<dbReference type="EMBL" id="UYJE01008847">
    <property type="protein sequence ID" value="VDI67858.1"/>
    <property type="molecule type" value="Genomic_DNA"/>
</dbReference>
<dbReference type="PROSITE" id="PS50942">
    <property type="entry name" value="ENTH"/>
    <property type="match status" value="1"/>
</dbReference>
<dbReference type="AlphaFoldDB" id="A0A8B6GQZ1"/>
<dbReference type="GO" id="GO:0030125">
    <property type="term" value="C:clathrin vesicle coat"/>
    <property type="evidence" value="ECO:0007669"/>
    <property type="project" value="TreeGrafter"/>
</dbReference>
<dbReference type="InterPro" id="IPR008942">
    <property type="entry name" value="ENTH_VHS"/>
</dbReference>
<dbReference type="OrthoDB" id="4033880at2759"/>
<dbReference type="GO" id="GO:0030276">
    <property type="term" value="F:clathrin binding"/>
    <property type="evidence" value="ECO:0007669"/>
    <property type="project" value="TreeGrafter"/>
</dbReference>
<feature type="compositionally biased region" description="Basic and acidic residues" evidence="1">
    <location>
        <begin position="289"/>
        <end position="302"/>
    </location>
</feature>
<comment type="caution">
    <text evidence="3">The sequence shown here is derived from an EMBL/GenBank/DDBJ whole genome shotgun (WGS) entry which is preliminary data.</text>
</comment>
<dbReference type="FunFam" id="1.25.40.90:FF:000006">
    <property type="entry name" value="Clathrin interactor 1"/>
    <property type="match status" value="1"/>
</dbReference>
<dbReference type="SMART" id="SM00273">
    <property type="entry name" value="ENTH"/>
    <property type="match status" value="1"/>
</dbReference>
<dbReference type="GO" id="GO:0005543">
    <property type="term" value="F:phospholipid binding"/>
    <property type="evidence" value="ECO:0007669"/>
    <property type="project" value="TreeGrafter"/>
</dbReference>
<evidence type="ECO:0000313" key="3">
    <source>
        <dbReference type="EMBL" id="VDI67858.1"/>
    </source>
</evidence>
<proteinExistence type="predicted"/>
<dbReference type="Pfam" id="PF01417">
    <property type="entry name" value="ENTH"/>
    <property type="match status" value="1"/>
</dbReference>
<protein>
    <recommendedName>
        <fullName evidence="2">ENTH domain-containing protein</fullName>
    </recommendedName>
</protein>
<dbReference type="InterPro" id="IPR013809">
    <property type="entry name" value="ENTH"/>
</dbReference>
<organism evidence="3 4">
    <name type="scientific">Mytilus galloprovincialis</name>
    <name type="common">Mediterranean mussel</name>
    <dbReference type="NCBI Taxonomy" id="29158"/>
    <lineage>
        <taxon>Eukaryota</taxon>
        <taxon>Metazoa</taxon>
        <taxon>Spiralia</taxon>
        <taxon>Lophotrochozoa</taxon>
        <taxon>Mollusca</taxon>
        <taxon>Bivalvia</taxon>
        <taxon>Autobranchia</taxon>
        <taxon>Pteriomorphia</taxon>
        <taxon>Mytilida</taxon>
        <taxon>Mytiloidea</taxon>
        <taxon>Mytilidae</taxon>
        <taxon>Mytilinae</taxon>
        <taxon>Mytilus</taxon>
    </lineage>
</organism>
<feature type="compositionally biased region" description="Basic and acidic residues" evidence="1">
    <location>
        <begin position="173"/>
        <end position="188"/>
    </location>
</feature>
<name>A0A8B6GQZ1_MYTGA</name>
<evidence type="ECO:0000313" key="4">
    <source>
        <dbReference type="Proteomes" id="UP000596742"/>
    </source>
</evidence>
<reference evidence="3" key="1">
    <citation type="submission" date="2018-11" db="EMBL/GenBank/DDBJ databases">
        <authorList>
            <person name="Alioto T."/>
            <person name="Alioto T."/>
        </authorList>
    </citation>
    <scope>NUCLEOTIDE SEQUENCE</scope>
</reference>
<feature type="compositionally biased region" description="Polar residues" evidence="1">
    <location>
        <begin position="233"/>
        <end position="253"/>
    </location>
</feature>
<feature type="region of interest" description="Disordered" evidence="1">
    <location>
        <begin position="216"/>
        <end position="307"/>
    </location>
</feature>
<dbReference type="GO" id="GO:0006897">
    <property type="term" value="P:endocytosis"/>
    <property type="evidence" value="ECO:0007669"/>
    <property type="project" value="TreeGrafter"/>
</dbReference>
<feature type="domain" description="ENTH" evidence="2">
    <location>
        <begin position="18"/>
        <end position="151"/>
    </location>
</feature>
<dbReference type="Gene3D" id="1.25.40.90">
    <property type="match status" value="1"/>
</dbReference>
<sequence>MLLNKMWKIRELTDKVTNVVMNYSEVETKVREATNDDAWGPHGSLMNEIARFTFTYEHFPEVVGMLWKRMLQDNKKNWRRTYKSLLLLNYLIRNGSERVVTSSREHLYDLRGLENYTFTDEHGKDQGINVRQKVKDLIDFIQDDERLREERRKAKKNKDKFVGLSGESSGDFRYSDRYEEKPKRKDQDGSMDEIDDFDTGRKSITEEAVDKVKGLWNKVQGRHGPDDIVDYSASRSQDSKNSQPDFSWCSNIVYQPAGEDVKADDMDNRYDDGNKSDRLDFKDEEEYTSIERSHTTHTEKIVRRSQSAKKLDLGAAASYGKNKNPDTIVSNV</sequence>
<feature type="compositionally biased region" description="Basic and acidic residues" evidence="1">
    <location>
        <begin position="259"/>
        <end position="281"/>
    </location>
</feature>